<protein>
    <recommendedName>
        <fullName evidence="3">Disease resistance protein</fullName>
    </recommendedName>
</protein>
<dbReference type="EMBL" id="GHES01047843">
    <property type="protein sequence ID" value="MPA78402.1"/>
    <property type="molecule type" value="Transcribed_RNA"/>
</dbReference>
<gene>
    <name evidence="2" type="ORF">Din_047843</name>
</gene>
<evidence type="ECO:0008006" key="3">
    <source>
        <dbReference type="Google" id="ProtNLM"/>
    </source>
</evidence>
<evidence type="ECO:0000313" key="2">
    <source>
        <dbReference type="EMBL" id="MPA78402.1"/>
    </source>
</evidence>
<feature type="coiled-coil region" evidence="1">
    <location>
        <begin position="26"/>
        <end position="60"/>
    </location>
</feature>
<sequence length="104" mass="11989">MDLVLSAVGKILELSVVPIWNNINYIFHHKRNVENLRGQLENLESRRNGVQKSIDAAIRNGEEIGDDVNLWIKKVDLIKQKAIQFLGDDDTNVNKMCFLPKKCW</sequence>
<evidence type="ECO:0000256" key="1">
    <source>
        <dbReference type="SAM" id="Coils"/>
    </source>
</evidence>
<accession>A0A5B7CB22</accession>
<organism evidence="2">
    <name type="scientific">Davidia involucrata</name>
    <name type="common">Dove tree</name>
    <dbReference type="NCBI Taxonomy" id="16924"/>
    <lineage>
        <taxon>Eukaryota</taxon>
        <taxon>Viridiplantae</taxon>
        <taxon>Streptophyta</taxon>
        <taxon>Embryophyta</taxon>
        <taxon>Tracheophyta</taxon>
        <taxon>Spermatophyta</taxon>
        <taxon>Magnoliopsida</taxon>
        <taxon>eudicotyledons</taxon>
        <taxon>Gunneridae</taxon>
        <taxon>Pentapetalae</taxon>
        <taxon>asterids</taxon>
        <taxon>Cornales</taxon>
        <taxon>Nyssaceae</taxon>
        <taxon>Davidia</taxon>
    </lineage>
</organism>
<proteinExistence type="predicted"/>
<reference evidence="2" key="1">
    <citation type="submission" date="2019-08" db="EMBL/GenBank/DDBJ databases">
        <title>Reference gene set and small RNA set construction with multiple tissues from Davidia involucrata Baill.</title>
        <authorList>
            <person name="Yang H."/>
            <person name="Zhou C."/>
            <person name="Li G."/>
            <person name="Wang J."/>
            <person name="Gao P."/>
            <person name="Wang M."/>
            <person name="Wang R."/>
            <person name="Zhao Y."/>
        </authorList>
    </citation>
    <scope>NUCLEOTIDE SEQUENCE</scope>
    <source>
        <tissue evidence="2">Mixed with DoveR01_LX</tissue>
    </source>
</reference>
<dbReference type="AlphaFoldDB" id="A0A5B7CB22"/>
<name>A0A5B7CB22_DAVIN</name>
<keyword evidence="1" id="KW-0175">Coiled coil</keyword>